<feature type="transmembrane region" description="Helical" evidence="1">
    <location>
        <begin position="7"/>
        <end position="30"/>
    </location>
</feature>
<evidence type="ECO:0000313" key="2">
    <source>
        <dbReference type="EMBL" id="KHD72031.1"/>
    </source>
</evidence>
<evidence type="ECO:0000256" key="1">
    <source>
        <dbReference type="SAM" id="Phobius"/>
    </source>
</evidence>
<comment type="caution">
    <text evidence="2">The sequence shown here is derived from an EMBL/GenBank/DDBJ whole genome shotgun (WGS) entry which is preliminary data.</text>
</comment>
<evidence type="ECO:0000313" key="3">
    <source>
        <dbReference type="Proteomes" id="UP000054537"/>
    </source>
</evidence>
<name>A0A0A6U9H0_ACTUT</name>
<keyword evidence="1" id="KW-0472">Membrane</keyword>
<keyword evidence="1" id="KW-0812">Transmembrane</keyword>
<dbReference type="AlphaFoldDB" id="A0A0A6U9H0"/>
<dbReference type="EMBL" id="JRTT01000141">
    <property type="protein sequence ID" value="KHD72031.1"/>
    <property type="molecule type" value="Genomic_DNA"/>
</dbReference>
<proteinExistence type="predicted"/>
<keyword evidence="1" id="KW-1133">Transmembrane helix</keyword>
<organism evidence="2 3">
    <name type="scientific">Actinoplanes utahensis</name>
    <dbReference type="NCBI Taxonomy" id="1869"/>
    <lineage>
        <taxon>Bacteria</taxon>
        <taxon>Bacillati</taxon>
        <taxon>Actinomycetota</taxon>
        <taxon>Actinomycetes</taxon>
        <taxon>Micromonosporales</taxon>
        <taxon>Micromonosporaceae</taxon>
        <taxon>Actinoplanes</taxon>
    </lineage>
</organism>
<dbReference type="Proteomes" id="UP000054537">
    <property type="component" value="Unassembled WGS sequence"/>
</dbReference>
<feature type="transmembrane region" description="Helical" evidence="1">
    <location>
        <begin position="68"/>
        <end position="89"/>
    </location>
</feature>
<reference evidence="2 3" key="1">
    <citation type="submission" date="2014-10" db="EMBL/GenBank/DDBJ databases">
        <title>Draft genome sequence of Actinoplanes utahensis NRRL 12052.</title>
        <authorList>
            <person name="Velasco-Bucheli B."/>
            <person name="del Cerro C."/>
            <person name="Hormigo D."/>
            <person name="Garcia J.L."/>
            <person name="Acebal C."/>
            <person name="Arroyo M."/>
            <person name="de la Mata I."/>
        </authorList>
    </citation>
    <scope>NUCLEOTIDE SEQUENCE [LARGE SCALE GENOMIC DNA]</scope>
    <source>
        <strain evidence="2 3">NRRL 12052</strain>
    </source>
</reference>
<accession>A0A0A6U9H0</accession>
<sequence length="115" mass="11806">MTGMAFISGLFGYLVAIVAFLWIGLLIGHADPADSLGAGLAVAYLIALSATVAVLVTALRARRRGRPIAGSLAGMAVGLILMALLAARIQPVAERADPGCPCEAIIDQIVTPRPL</sequence>
<protein>
    <submittedName>
        <fullName evidence="2">Uncharacterized protein</fullName>
    </submittedName>
</protein>
<feature type="transmembrane region" description="Helical" evidence="1">
    <location>
        <begin position="36"/>
        <end position="56"/>
    </location>
</feature>
<gene>
    <name evidence="2" type="ORF">MB27_42765</name>
</gene>
<keyword evidence="3" id="KW-1185">Reference proteome</keyword>